<dbReference type="Proteomes" id="UP001497482">
    <property type="component" value="Chromosome 4"/>
</dbReference>
<keyword evidence="2" id="KW-1185">Reference proteome</keyword>
<accession>A0AAV2LTH6</accession>
<proteinExistence type="predicted"/>
<protein>
    <submittedName>
        <fullName evidence="1">Uncharacterized protein</fullName>
    </submittedName>
</protein>
<dbReference type="EMBL" id="OZ035826">
    <property type="protein sequence ID" value="CAL1604031.1"/>
    <property type="molecule type" value="Genomic_DNA"/>
</dbReference>
<dbReference type="AlphaFoldDB" id="A0AAV2LTH6"/>
<gene>
    <name evidence="1" type="ORF">KC01_LOCUS31614</name>
</gene>
<sequence>MLDTQTRLASVVTSPCLKVSVKFKFSHVWVSVSSLGAGTLSWQQSGRPNYVLLKSLCERRVPLQTGEFWGLQQLCAETPSSRSPHRHSDPGNCDITHSSSTHSCPHAPPCRTFLLPSPTLQSVGCFIYILVQIIEYRL</sequence>
<name>A0AAV2LTH6_KNICA</name>
<evidence type="ECO:0000313" key="2">
    <source>
        <dbReference type="Proteomes" id="UP001497482"/>
    </source>
</evidence>
<evidence type="ECO:0000313" key="1">
    <source>
        <dbReference type="EMBL" id="CAL1604031.1"/>
    </source>
</evidence>
<reference evidence="1 2" key="1">
    <citation type="submission" date="2024-04" db="EMBL/GenBank/DDBJ databases">
        <authorList>
            <person name="Waldvogel A.-M."/>
            <person name="Schoenle A."/>
        </authorList>
    </citation>
    <scope>NUCLEOTIDE SEQUENCE [LARGE SCALE GENOMIC DNA]</scope>
</reference>
<organism evidence="1 2">
    <name type="scientific">Knipowitschia caucasica</name>
    <name type="common">Caucasian dwarf goby</name>
    <name type="synonym">Pomatoschistus caucasicus</name>
    <dbReference type="NCBI Taxonomy" id="637954"/>
    <lineage>
        <taxon>Eukaryota</taxon>
        <taxon>Metazoa</taxon>
        <taxon>Chordata</taxon>
        <taxon>Craniata</taxon>
        <taxon>Vertebrata</taxon>
        <taxon>Euteleostomi</taxon>
        <taxon>Actinopterygii</taxon>
        <taxon>Neopterygii</taxon>
        <taxon>Teleostei</taxon>
        <taxon>Neoteleostei</taxon>
        <taxon>Acanthomorphata</taxon>
        <taxon>Gobiaria</taxon>
        <taxon>Gobiiformes</taxon>
        <taxon>Gobioidei</taxon>
        <taxon>Gobiidae</taxon>
        <taxon>Gobiinae</taxon>
        <taxon>Knipowitschia</taxon>
    </lineage>
</organism>